<evidence type="ECO:0000256" key="1">
    <source>
        <dbReference type="ARBA" id="ARBA00022741"/>
    </source>
</evidence>
<dbReference type="EMBL" id="CP001991">
    <property type="protein sequence ID" value="ADE19547.1"/>
    <property type="molecule type" value="Genomic_DNA"/>
</dbReference>
<organism evidence="3 4">
    <name type="scientific">Mycoplasma crocodyli (strain ATCC 51981 / MP145)</name>
    <dbReference type="NCBI Taxonomy" id="512564"/>
    <lineage>
        <taxon>Bacteria</taxon>
        <taxon>Bacillati</taxon>
        <taxon>Mycoplasmatota</taxon>
        <taxon>Mollicutes</taxon>
        <taxon>Mycoplasmataceae</taxon>
        <taxon>Mycoplasma</taxon>
    </lineage>
</organism>
<dbReference type="GO" id="GO:0015937">
    <property type="term" value="P:coenzyme A biosynthetic process"/>
    <property type="evidence" value="ECO:0007669"/>
    <property type="project" value="InterPro"/>
</dbReference>
<dbReference type="STRING" id="512564.MCRO_0556"/>
<dbReference type="RefSeq" id="WP_013054324.1">
    <property type="nucleotide sequence ID" value="NC_014014.1"/>
</dbReference>
<dbReference type="SUPFAM" id="SSF52540">
    <property type="entry name" value="P-loop containing nucleoside triphosphate hydrolases"/>
    <property type="match status" value="1"/>
</dbReference>
<dbReference type="eggNOG" id="COG0237">
    <property type="taxonomic scope" value="Bacteria"/>
</dbReference>
<accession>D5E5Y2</accession>
<dbReference type="Proteomes" id="UP000001845">
    <property type="component" value="Chromosome"/>
</dbReference>
<keyword evidence="1" id="KW-0547">Nucleotide-binding</keyword>
<dbReference type="Pfam" id="PF01121">
    <property type="entry name" value="CoaE"/>
    <property type="match status" value="1"/>
</dbReference>
<keyword evidence="4" id="KW-1185">Reference proteome</keyword>
<keyword evidence="3" id="KW-0808">Transferase</keyword>
<dbReference type="GO" id="GO:0004140">
    <property type="term" value="F:dephospho-CoA kinase activity"/>
    <property type="evidence" value="ECO:0007669"/>
    <property type="project" value="UniProtKB-EC"/>
</dbReference>
<sequence length="190" mass="22340">MIAIIGRIASGKSYLLNQMKKLGYKTFSCDEFVGQLYEKSSFFADQISLEISSNLVVNGFVSKDKVKQWLLEENSNIFKLEDIIYPIIFTHLETHTYDFVEIPILLTKKWDFTSFFDITINVVISEEKRQKNLSIRNVDKYQRDFLNQKNKEISKENELFGKINIVNISYDNIETICENMEFISLIKQYL</sequence>
<dbReference type="OrthoDB" id="399073at2"/>
<reference evidence="4" key="1">
    <citation type="submission" date="2010-03" db="EMBL/GenBank/DDBJ databases">
        <title>The complete genome of Mycoplasma crocodyli MP145.</title>
        <authorList>
            <person name="Glass J.I."/>
            <person name="Durkin A.S."/>
            <person name="Hostetler J."/>
            <person name="Jackson J."/>
            <person name="Johnson J."/>
            <person name="May M.A."/>
            <person name="Paralanov V."/>
            <person name="Radune D."/>
            <person name="Szczypinski B."/>
            <person name="Brown D.R."/>
        </authorList>
    </citation>
    <scope>NUCLEOTIDE SEQUENCE [LARGE SCALE GENOMIC DNA]</scope>
    <source>
        <strain evidence="4">ATCC 51981 / MP145</strain>
    </source>
</reference>
<dbReference type="KEGG" id="mcd:MCRO_0556"/>
<gene>
    <name evidence="3" type="primary">coaE</name>
    <name evidence="3" type="ordered locus">MCRO_0556</name>
</gene>
<dbReference type="InterPro" id="IPR001977">
    <property type="entry name" value="Depp_CoAkinase"/>
</dbReference>
<dbReference type="GO" id="GO:0005524">
    <property type="term" value="F:ATP binding"/>
    <property type="evidence" value="ECO:0007669"/>
    <property type="project" value="UniProtKB-KW"/>
</dbReference>
<keyword evidence="2" id="KW-0067">ATP-binding</keyword>
<dbReference type="EC" id="2.7.1.24" evidence="3"/>
<proteinExistence type="predicted"/>
<protein>
    <submittedName>
        <fullName evidence="3">Dephospho-CoA kinase</fullName>
        <ecNumber evidence="3">2.7.1.24</ecNumber>
    </submittedName>
</protein>
<dbReference type="Gene3D" id="3.40.50.300">
    <property type="entry name" value="P-loop containing nucleotide triphosphate hydrolases"/>
    <property type="match status" value="1"/>
</dbReference>
<reference evidence="3 4" key="3">
    <citation type="journal article" date="2011" name="J. Bacteriol.">
        <title>Genome sequences of Mycoplasma alligatoris A21JP2T and Mycoplasma crocodyli MP145T.</title>
        <authorList>
            <person name="Brown D.R."/>
            <person name="Farmerie W.G."/>
            <person name="May M."/>
            <person name="Benders G.A."/>
            <person name="Durkin A.S."/>
            <person name="Hlavinka K."/>
            <person name="Hostetler J."/>
            <person name="Jackson J."/>
            <person name="Johnson J."/>
            <person name="Miller R.H."/>
            <person name="Paralanov V."/>
            <person name="Radune D."/>
            <person name="Szczypinski B."/>
            <person name="Glass J.I."/>
        </authorList>
    </citation>
    <scope>NUCLEOTIDE SEQUENCE [LARGE SCALE GENOMIC DNA]</scope>
    <source>
        <strain evidence="4">ATCC 51981 / MP145</strain>
    </source>
</reference>
<evidence type="ECO:0000313" key="3">
    <source>
        <dbReference type="EMBL" id="ADE19547.1"/>
    </source>
</evidence>
<dbReference type="PROSITE" id="PS51219">
    <property type="entry name" value="DPCK"/>
    <property type="match status" value="1"/>
</dbReference>
<keyword evidence="3" id="KW-0418">Kinase</keyword>
<reference key="2">
    <citation type="submission" date="2010-03" db="EMBL/GenBank/DDBJ databases">
        <authorList>
            <person name="Ma Z."/>
            <person name="Wang X."/>
            <person name="Liu H."/>
        </authorList>
    </citation>
    <scope>NUCLEOTIDE SEQUENCE</scope>
    <source>
        <strain>MP145</strain>
    </source>
</reference>
<name>D5E5Y2_MYCCM</name>
<dbReference type="HOGENOM" id="CLU_057180_4_0_14"/>
<dbReference type="AlphaFoldDB" id="D5E5Y2"/>
<evidence type="ECO:0000313" key="4">
    <source>
        <dbReference type="Proteomes" id="UP000001845"/>
    </source>
</evidence>
<evidence type="ECO:0000256" key="2">
    <source>
        <dbReference type="ARBA" id="ARBA00022840"/>
    </source>
</evidence>
<dbReference type="InterPro" id="IPR027417">
    <property type="entry name" value="P-loop_NTPase"/>
</dbReference>